<keyword evidence="1" id="KW-0732">Signal</keyword>
<reference evidence="2 3" key="1">
    <citation type="journal article" date="2014" name="Proc. Natl. Acad. Sci. U.S.A.">
        <title>Trajectory and genomic determinants of fungal-pathogen speciation and host adaptation.</title>
        <authorList>
            <person name="Hu X."/>
            <person name="Xiao G."/>
            <person name="Zheng P."/>
            <person name="Shang Y."/>
            <person name="Su Y."/>
            <person name="Zhang X."/>
            <person name="Liu X."/>
            <person name="Zhan S."/>
            <person name="St Leger R.J."/>
            <person name="Wang C."/>
        </authorList>
    </citation>
    <scope>NUCLEOTIDE SEQUENCE [LARGE SCALE GENOMIC DNA]</scope>
    <source>
        <strain evidence="2 3">ARSEF 1941</strain>
    </source>
</reference>
<evidence type="ECO:0000313" key="3">
    <source>
        <dbReference type="Proteomes" id="UP000030816"/>
    </source>
</evidence>
<dbReference type="InterPro" id="IPR021054">
    <property type="entry name" value="Cell_wall_mannoprotein_1"/>
</dbReference>
<organism evidence="2 3">
    <name type="scientific">Metarhizium album (strain ARSEF 1941)</name>
    <dbReference type="NCBI Taxonomy" id="1081103"/>
    <lineage>
        <taxon>Eukaryota</taxon>
        <taxon>Fungi</taxon>
        <taxon>Dikarya</taxon>
        <taxon>Ascomycota</taxon>
        <taxon>Pezizomycotina</taxon>
        <taxon>Sordariomycetes</taxon>
        <taxon>Hypocreomycetidae</taxon>
        <taxon>Hypocreales</taxon>
        <taxon>Clavicipitaceae</taxon>
        <taxon>Metarhizium</taxon>
    </lineage>
</organism>
<sequence length="185" mass="19319">MLSPKSIILVSCVALSAAAAAAAVPPPNYVDLCYADITNLDADVKSLTAKVDSFNGDLVSVLPQLPLALQAVVATAAAGLHSSLLPQPLPAADLLRLAGRVNTTIAADIPAAVNAFVAKESAYEKAGLKTPVLLGLRLFLPLYERLANNILDRVPADAPKDRVDVLKSDVQGIIDSLLKGIRAYE</sequence>
<feature type="chain" id="PRO_5002096341" evidence="1">
    <location>
        <begin position="24"/>
        <end position="185"/>
    </location>
</feature>
<evidence type="ECO:0000313" key="2">
    <source>
        <dbReference type="EMBL" id="KHO00401.1"/>
    </source>
</evidence>
<dbReference type="Proteomes" id="UP000030816">
    <property type="component" value="Unassembled WGS sequence"/>
</dbReference>
<evidence type="ECO:0000256" key="1">
    <source>
        <dbReference type="SAM" id="SignalP"/>
    </source>
</evidence>
<protein>
    <submittedName>
        <fullName evidence="2">Cell wall galactomannoprotein</fullName>
    </submittedName>
</protein>
<keyword evidence="3" id="KW-1185">Reference proteome</keyword>
<name>A0A0B2X526_METAS</name>
<dbReference type="EMBL" id="AZHE01000002">
    <property type="protein sequence ID" value="KHO00401.1"/>
    <property type="molecule type" value="Genomic_DNA"/>
</dbReference>
<gene>
    <name evidence="2" type="ORF">MAM_01179</name>
</gene>
<feature type="signal peptide" evidence="1">
    <location>
        <begin position="1"/>
        <end position="23"/>
    </location>
</feature>
<dbReference type="STRING" id="1081103.A0A0B2X526"/>
<dbReference type="Gene3D" id="1.20.1280.140">
    <property type="match status" value="1"/>
</dbReference>
<dbReference type="GeneID" id="63735634"/>
<dbReference type="AlphaFoldDB" id="A0A0B2X526"/>
<dbReference type="RefSeq" id="XP_040681466.1">
    <property type="nucleotide sequence ID" value="XM_040819978.1"/>
</dbReference>
<dbReference type="Pfam" id="PF12296">
    <property type="entry name" value="HsbA"/>
    <property type="match status" value="1"/>
</dbReference>
<dbReference type="HOGENOM" id="CLU_108093_0_0_1"/>
<accession>A0A0B2X526</accession>
<comment type="caution">
    <text evidence="2">The sequence shown here is derived from an EMBL/GenBank/DDBJ whole genome shotgun (WGS) entry which is preliminary data.</text>
</comment>
<dbReference type="OrthoDB" id="2422134at2759"/>
<proteinExistence type="predicted"/>